<evidence type="ECO:0000256" key="12">
    <source>
        <dbReference type="ARBA" id="ARBA00023170"/>
    </source>
</evidence>
<evidence type="ECO:0000256" key="5">
    <source>
        <dbReference type="ARBA" id="ARBA00022496"/>
    </source>
</evidence>
<dbReference type="Gene3D" id="2.170.130.10">
    <property type="entry name" value="TonB-dependent receptor, plug domain"/>
    <property type="match status" value="1"/>
</dbReference>
<dbReference type="PROSITE" id="PS52016">
    <property type="entry name" value="TONB_DEPENDENT_REC_3"/>
    <property type="match status" value="1"/>
</dbReference>
<dbReference type="NCBIfam" id="TIGR01783">
    <property type="entry name" value="TonB-siderophor"/>
    <property type="match status" value="1"/>
</dbReference>
<evidence type="ECO:0000256" key="17">
    <source>
        <dbReference type="RuleBase" id="RU003357"/>
    </source>
</evidence>
<keyword evidence="11 14" id="KW-0472">Membrane</keyword>
<evidence type="ECO:0000256" key="18">
    <source>
        <dbReference type="SAM" id="SignalP"/>
    </source>
</evidence>
<evidence type="ECO:0000256" key="2">
    <source>
        <dbReference type="ARBA" id="ARBA00009810"/>
    </source>
</evidence>
<evidence type="ECO:0000256" key="7">
    <source>
        <dbReference type="ARBA" id="ARBA00022729"/>
    </source>
</evidence>
<keyword evidence="8" id="KW-0408">Iron</keyword>
<keyword evidence="10 15" id="KW-0798">TonB box</keyword>
<dbReference type="InterPro" id="IPR039426">
    <property type="entry name" value="TonB-dep_rcpt-like"/>
</dbReference>
<keyword evidence="6 14" id="KW-0812">Transmembrane</keyword>
<dbReference type="InterPro" id="IPR012910">
    <property type="entry name" value="Plug_dom"/>
</dbReference>
<dbReference type="PROSITE" id="PS00430">
    <property type="entry name" value="TONB_DEPENDENT_REC_1"/>
    <property type="match status" value="1"/>
</dbReference>
<gene>
    <name evidence="21" type="primary">fhuE</name>
    <name evidence="21" type="ORF">ACIPUH_10290</name>
</gene>
<dbReference type="NCBIfam" id="NF007447">
    <property type="entry name" value="PRK10003.1"/>
    <property type="match status" value="1"/>
</dbReference>
<evidence type="ECO:0000256" key="14">
    <source>
        <dbReference type="PROSITE-ProRule" id="PRU01360"/>
    </source>
</evidence>
<dbReference type="PROSITE" id="PS01156">
    <property type="entry name" value="TONB_DEPENDENT_REC_2"/>
    <property type="match status" value="1"/>
</dbReference>
<evidence type="ECO:0000256" key="11">
    <source>
        <dbReference type="ARBA" id="ARBA00023136"/>
    </source>
</evidence>
<evidence type="ECO:0000256" key="1">
    <source>
        <dbReference type="ARBA" id="ARBA00004571"/>
    </source>
</evidence>
<dbReference type="Gene3D" id="2.40.170.20">
    <property type="entry name" value="TonB-dependent receptor, beta-barrel domain"/>
    <property type="match status" value="1"/>
</dbReference>
<feature type="short sequence motif" description="TonB C-terminal box" evidence="16">
    <location>
        <begin position="730"/>
        <end position="747"/>
    </location>
</feature>
<protein>
    <submittedName>
        <fullName evidence="21">Ferric-rhodotorulic acid/ferric-coprogen receptor FhuE</fullName>
    </submittedName>
</protein>
<reference evidence="21 22" key="1">
    <citation type="submission" date="2024-10" db="EMBL/GenBank/DDBJ databases">
        <authorList>
            <person name="Lu C.-H."/>
        </authorList>
    </citation>
    <scope>NUCLEOTIDE SEQUENCE [LARGE SCALE GENOMIC DNA]</scope>
    <source>
        <strain evidence="21 22">22LXZD03-01</strain>
    </source>
</reference>
<dbReference type="EMBL" id="JBIXLB010000003">
    <property type="protein sequence ID" value="MFJ5513173.1"/>
    <property type="molecule type" value="Genomic_DNA"/>
</dbReference>
<evidence type="ECO:0000256" key="6">
    <source>
        <dbReference type="ARBA" id="ARBA00022692"/>
    </source>
</evidence>
<dbReference type="PANTHER" id="PTHR32552:SF74">
    <property type="entry name" value="HYDROXAMATE SIDEROPHORE RECEPTOR FHUE"/>
    <property type="match status" value="1"/>
</dbReference>
<evidence type="ECO:0000256" key="3">
    <source>
        <dbReference type="ARBA" id="ARBA00022448"/>
    </source>
</evidence>
<proteinExistence type="inferred from homology"/>
<evidence type="ECO:0000313" key="22">
    <source>
        <dbReference type="Proteomes" id="UP001617702"/>
    </source>
</evidence>
<dbReference type="SUPFAM" id="SSF56935">
    <property type="entry name" value="Porins"/>
    <property type="match status" value="1"/>
</dbReference>
<evidence type="ECO:0000313" key="21">
    <source>
        <dbReference type="EMBL" id="MFJ5513173.1"/>
    </source>
</evidence>
<feature type="signal peptide" evidence="18">
    <location>
        <begin position="1"/>
        <end position="42"/>
    </location>
</feature>
<evidence type="ECO:0000256" key="15">
    <source>
        <dbReference type="PROSITE-ProRule" id="PRU10143"/>
    </source>
</evidence>
<dbReference type="Proteomes" id="UP001617702">
    <property type="component" value="Unassembled WGS sequence"/>
</dbReference>
<keyword evidence="12 21" id="KW-0675">Receptor</keyword>
<feature type="short sequence motif" description="TonB box" evidence="15">
    <location>
        <begin position="53"/>
        <end position="59"/>
    </location>
</feature>
<evidence type="ECO:0000256" key="8">
    <source>
        <dbReference type="ARBA" id="ARBA00023004"/>
    </source>
</evidence>
<dbReference type="PANTHER" id="PTHR32552">
    <property type="entry name" value="FERRICHROME IRON RECEPTOR-RELATED"/>
    <property type="match status" value="1"/>
</dbReference>
<evidence type="ECO:0000259" key="20">
    <source>
        <dbReference type="Pfam" id="PF07715"/>
    </source>
</evidence>
<keyword evidence="22" id="KW-1185">Reference proteome</keyword>
<evidence type="ECO:0000256" key="4">
    <source>
        <dbReference type="ARBA" id="ARBA00022452"/>
    </source>
</evidence>
<evidence type="ECO:0000256" key="16">
    <source>
        <dbReference type="PROSITE-ProRule" id="PRU10144"/>
    </source>
</evidence>
<organism evidence="21 22">
    <name type="scientific">Pectobacterium jejuense</name>
    <dbReference type="NCBI Taxonomy" id="2974022"/>
    <lineage>
        <taxon>Bacteria</taxon>
        <taxon>Pseudomonadati</taxon>
        <taxon>Pseudomonadota</taxon>
        <taxon>Gammaproteobacteria</taxon>
        <taxon>Enterobacterales</taxon>
        <taxon>Pectobacteriaceae</taxon>
        <taxon>Pectobacterium</taxon>
    </lineage>
</organism>
<keyword evidence="5" id="KW-0410">Iron transport</keyword>
<keyword evidence="3 14" id="KW-0813">Transport</keyword>
<feature type="domain" description="TonB-dependent receptor-like beta-barrel" evidence="19">
    <location>
        <begin position="266"/>
        <end position="718"/>
    </location>
</feature>
<dbReference type="InterPro" id="IPR010105">
    <property type="entry name" value="TonB_sidphr_rcpt"/>
</dbReference>
<dbReference type="InterPro" id="IPR010917">
    <property type="entry name" value="TonB_rcpt_CS"/>
</dbReference>
<feature type="domain" description="TonB-dependent receptor plug" evidence="20">
    <location>
        <begin position="87"/>
        <end position="187"/>
    </location>
</feature>
<keyword evidence="9" id="KW-0406">Ion transport</keyword>
<feature type="chain" id="PRO_5046481330" evidence="18">
    <location>
        <begin position="43"/>
        <end position="747"/>
    </location>
</feature>
<keyword evidence="13 14" id="KW-0998">Cell outer membrane</keyword>
<comment type="subcellular location">
    <subcellularLocation>
        <location evidence="1 14">Cell outer membrane</location>
        <topology evidence="1 14">Multi-pass membrane protein</topology>
    </subcellularLocation>
</comment>
<dbReference type="RefSeq" id="WP_400354050.1">
    <property type="nucleotide sequence ID" value="NZ_JBIXLA010000003.1"/>
</dbReference>
<name>A0ABW8GVN3_9GAMM</name>
<comment type="similarity">
    <text evidence="2 14 17">Belongs to the TonB-dependent receptor family.</text>
</comment>
<dbReference type="CDD" id="cd01347">
    <property type="entry name" value="ligand_gated_channel"/>
    <property type="match status" value="1"/>
</dbReference>
<accession>A0ABW8GVN3</accession>
<dbReference type="InterPro" id="IPR037066">
    <property type="entry name" value="Plug_dom_sf"/>
</dbReference>
<evidence type="ECO:0000256" key="13">
    <source>
        <dbReference type="ARBA" id="ARBA00023237"/>
    </source>
</evidence>
<keyword evidence="7 18" id="KW-0732">Signal</keyword>
<dbReference type="InterPro" id="IPR010916">
    <property type="entry name" value="TonB_box_CS"/>
</dbReference>
<dbReference type="Pfam" id="PF00593">
    <property type="entry name" value="TonB_dep_Rec_b-barrel"/>
    <property type="match status" value="1"/>
</dbReference>
<keyword evidence="4 14" id="KW-1134">Transmembrane beta strand</keyword>
<evidence type="ECO:0000259" key="19">
    <source>
        <dbReference type="Pfam" id="PF00593"/>
    </source>
</evidence>
<dbReference type="InterPro" id="IPR036942">
    <property type="entry name" value="Beta-barrel_TonB_sf"/>
</dbReference>
<evidence type="ECO:0000256" key="9">
    <source>
        <dbReference type="ARBA" id="ARBA00023065"/>
    </source>
</evidence>
<evidence type="ECO:0000256" key="10">
    <source>
        <dbReference type="ARBA" id="ARBA00023077"/>
    </source>
</evidence>
<sequence>MSFRVTRAGKTRVCDSSLAGAKPFGVSLLALLISASFLPAQAAAEENPASGDTLVVSANANANAEASDPQDYSVKVTNAGTKMTLTPRDIPQSVSVTSQQRIEDQGLQTIGEVMANTTGVSSKIIDSERMTYFARGFQINNYLFDGIPTVVDEIWDFGDSASDTAIYDRIEVVRGATGLMTGTGNPSAAVNMVRKHADSHEFKGSVSGSYGSWDKQRMVADLSAPLTESGNVRGRVIAGYQDNDTWLDRYHNRKKFLYGVIDADVTDSTTISLGYDYQEANTDSPTWGGLPTWFTDGSRTHFSRSANTAPNWSYSDKTSKKVFADLTQRFDNGWQVRMNGTHAENDFDSKLMYANGFPDKDTGILVDPFGGNVGAYGGWNKGTRKVDAIDTYASGPFELLGRQHELVIGGSYNRQRSQFYNTQATISPTDMGNYYNWNGNIADPTWGSWVNGTFVGGVWADYEHSTTRQKSLYTSARFSLADPLHLIAGARYTDWSIIGSTGDTSNNRVTPYVGLVYDIDDTWSAYASYTDIFQPQTQKDINKKYLSPTTGKNYETGVKGDWYNSRLTASVSVFRIEQDNVGQSTGIAIPGGGGEFAYRSVDGVVSKGIEFEVNGAVTDNLQMTFGGSRYVVDDQDGQSVNPEQPRTSFKLFTRYQLPTLPDLTVGGGVNWQNGIWQEGSGPQNTTLRAEQGSYALVNLFGRYQVTKQLAVQANINNLFDKEYSDYLAPYAVYGTPRSVSMTVNYAF</sequence>
<comment type="caution">
    <text evidence="21">The sequence shown here is derived from an EMBL/GenBank/DDBJ whole genome shotgun (WGS) entry which is preliminary data.</text>
</comment>
<dbReference type="InterPro" id="IPR000531">
    <property type="entry name" value="Beta-barrel_TonB"/>
</dbReference>
<dbReference type="Pfam" id="PF07715">
    <property type="entry name" value="Plug"/>
    <property type="match status" value="1"/>
</dbReference>